<reference evidence="2" key="1">
    <citation type="journal article" date="2023" name="Hortic. Res.">
        <title>A chromosome-level phased genome enabling allele-level studies in sweet orange: a case study on citrus Huanglongbing tolerance.</title>
        <authorList>
            <person name="Wu B."/>
            <person name="Yu Q."/>
            <person name="Deng Z."/>
            <person name="Duan Y."/>
            <person name="Luo F."/>
            <person name="Gmitter F. Jr."/>
        </authorList>
    </citation>
    <scope>NUCLEOTIDE SEQUENCE [LARGE SCALE GENOMIC DNA]</scope>
    <source>
        <strain evidence="2">cv. Valencia</strain>
    </source>
</reference>
<name>A0ACB8KAZ4_CITSI</name>
<dbReference type="Proteomes" id="UP000829398">
    <property type="component" value="Chromosome 5"/>
</dbReference>
<dbReference type="EMBL" id="CM039174">
    <property type="protein sequence ID" value="KAH9751573.1"/>
    <property type="molecule type" value="Genomic_DNA"/>
</dbReference>
<comment type="caution">
    <text evidence="1">The sequence shown here is derived from an EMBL/GenBank/DDBJ whole genome shotgun (WGS) entry which is preliminary data.</text>
</comment>
<organism evidence="1 2">
    <name type="scientific">Citrus sinensis</name>
    <name type="common">Sweet orange</name>
    <name type="synonym">Citrus aurantium var. sinensis</name>
    <dbReference type="NCBI Taxonomy" id="2711"/>
    <lineage>
        <taxon>Eukaryota</taxon>
        <taxon>Viridiplantae</taxon>
        <taxon>Streptophyta</taxon>
        <taxon>Embryophyta</taxon>
        <taxon>Tracheophyta</taxon>
        <taxon>Spermatophyta</taxon>
        <taxon>Magnoliopsida</taxon>
        <taxon>eudicotyledons</taxon>
        <taxon>Gunneridae</taxon>
        <taxon>Pentapetalae</taxon>
        <taxon>rosids</taxon>
        <taxon>malvids</taxon>
        <taxon>Sapindales</taxon>
        <taxon>Rutaceae</taxon>
        <taxon>Aurantioideae</taxon>
        <taxon>Citrus</taxon>
    </lineage>
</organism>
<gene>
    <name evidence="1" type="ORF">KPL71_014346</name>
</gene>
<proteinExistence type="predicted"/>
<evidence type="ECO:0000313" key="2">
    <source>
        <dbReference type="Proteomes" id="UP000829398"/>
    </source>
</evidence>
<accession>A0ACB8KAZ4</accession>
<protein>
    <submittedName>
        <fullName evidence="1">Pentatricopeptide repeat-containing protein</fullName>
    </submittedName>
</protein>
<keyword evidence="2" id="KW-1185">Reference proteome</keyword>
<evidence type="ECO:0000313" key="1">
    <source>
        <dbReference type="EMBL" id="KAH9751573.1"/>
    </source>
</evidence>
<sequence>MDGVMYGILLAICASNNLCAEAQSYFNQMKVKGHPPNVYHYSSLLNAYSSGGDYTKADELIQDMKSSGLVPNKVILTTLLKVYVRGGLFEKSRELLAELDTLGYAENEMPYCFLMDGLSKAGRLDEARVVFKKMQEKCVKSNGYAHSIMISAFCRGGCFEEAKQLARDFEAKYDKYDVVLLNSMLCAYCRTGDMESVIHVMRKLDELAISPDYNTFHILIKYFRKEKMYMLAYRTMVDMHKKGHQPEEVHHINLLLLVKDLLYKRSMCNALHEKILHILISEKLLKDAYVVVKSIYHPAIKKFASAFVRLGNINLVNDVMKAIHATGYMIDQKKELLHKLLEWMTGQGYVVDSVVNLILKNSHLFGRQLIADILSKQHMKSKSSRTLKE</sequence>